<protein>
    <recommendedName>
        <fullName evidence="1">ribose-phosphate diphosphokinase</fullName>
        <ecNumber evidence="1">2.7.6.1</ecNumber>
    </recommendedName>
</protein>
<evidence type="ECO:0000256" key="9">
    <source>
        <dbReference type="ARBA" id="ARBA00049535"/>
    </source>
</evidence>
<dbReference type="InterPro" id="IPR000842">
    <property type="entry name" value="PRib_PP_synth_CS"/>
</dbReference>
<dbReference type="NCBIfam" id="NF002320">
    <property type="entry name" value="PRK01259.1"/>
    <property type="match status" value="1"/>
</dbReference>
<keyword evidence="6" id="KW-0418">Kinase</keyword>
<dbReference type="Pfam" id="PF14572">
    <property type="entry name" value="Pribosyl_synth"/>
    <property type="match status" value="1"/>
</dbReference>
<evidence type="ECO:0000256" key="6">
    <source>
        <dbReference type="ARBA" id="ARBA00022777"/>
    </source>
</evidence>
<evidence type="ECO:0000259" key="10">
    <source>
        <dbReference type="Pfam" id="PF13793"/>
    </source>
</evidence>
<dbReference type="GO" id="GO:0000287">
    <property type="term" value="F:magnesium ion binding"/>
    <property type="evidence" value="ECO:0007669"/>
    <property type="project" value="InterPro"/>
</dbReference>
<keyword evidence="8" id="KW-0460">Magnesium</keyword>
<dbReference type="SUPFAM" id="SSF53271">
    <property type="entry name" value="PRTase-like"/>
    <property type="match status" value="1"/>
</dbReference>
<evidence type="ECO:0000256" key="1">
    <source>
        <dbReference type="ARBA" id="ARBA00013247"/>
    </source>
</evidence>
<evidence type="ECO:0000256" key="8">
    <source>
        <dbReference type="ARBA" id="ARBA00022842"/>
    </source>
</evidence>
<keyword evidence="2" id="KW-0808">Transferase</keyword>
<evidence type="ECO:0000256" key="2">
    <source>
        <dbReference type="ARBA" id="ARBA00022679"/>
    </source>
</evidence>
<dbReference type="GO" id="GO:0016301">
    <property type="term" value="F:kinase activity"/>
    <property type="evidence" value="ECO:0007669"/>
    <property type="project" value="UniProtKB-KW"/>
</dbReference>
<dbReference type="InterPro" id="IPR029057">
    <property type="entry name" value="PRTase-like"/>
</dbReference>
<dbReference type="CDD" id="cd06223">
    <property type="entry name" value="PRTases_typeI"/>
    <property type="match status" value="1"/>
</dbReference>
<dbReference type="GO" id="GO:0004749">
    <property type="term" value="F:ribose phosphate diphosphokinase activity"/>
    <property type="evidence" value="ECO:0007669"/>
    <property type="project" value="UniProtKB-EC"/>
</dbReference>
<dbReference type="NCBIfam" id="TIGR01251">
    <property type="entry name" value="ribP_PPkin"/>
    <property type="match status" value="1"/>
</dbReference>
<dbReference type="GO" id="GO:0002189">
    <property type="term" value="C:ribose phosphate diphosphokinase complex"/>
    <property type="evidence" value="ECO:0007669"/>
    <property type="project" value="TreeGrafter"/>
</dbReference>
<sequence>MSIVKIFSGKGSLELAKKIASKFGKNLGQGKSGKFSDGELKYRYTETVRGSDVYIIQSTVNGSDNFMELFLMIDAAKRASANHINVVIPYYGYARQDRKDKPRIAISSKLIANLLTASGATRIIACDLHAGQIQGFFDIPLDHLNGSSVFVPYIKKLDLKNIIFASPDAGGTERIRDYAEYFNVDFVICDKQREKANEVKSVQVIGEVEGKDVIIIDDLIDTGGTISMASKVLMEKGAKSVRALITHPILSGNSDENITNSALKELVVTDTIPLKFRNKKIKVLSIAGLFAKAIRKIHENESTSSLFINR</sequence>
<dbReference type="PANTHER" id="PTHR10210">
    <property type="entry name" value="RIBOSE-PHOSPHATE DIPHOSPHOKINASE FAMILY MEMBER"/>
    <property type="match status" value="1"/>
</dbReference>
<evidence type="ECO:0000256" key="4">
    <source>
        <dbReference type="ARBA" id="ARBA00022727"/>
    </source>
</evidence>
<evidence type="ECO:0000256" key="5">
    <source>
        <dbReference type="ARBA" id="ARBA00022741"/>
    </source>
</evidence>
<accession>A0A381NYE0</accession>
<dbReference type="GO" id="GO:0006015">
    <property type="term" value="P:5-phosphoribose 1-diphosphate biosynthetic process"/>
    <property type="evidence" value="ECO:0007669"/>
    <property type="project" value="TreeGrafter"/>
</dbReference>
<dbReference type="FunFam" id="3.40.50.2020:FF:000007">
    <property type="entry name" value="Ribose-phosphate pyrophosphokinase"/>
    <property type="match status" value="1"/>
</dbReference>
<dbReference type="SMART" id="SM01400">
    <property type="entry name" value="Pribosyltran_N"/>
    <property type="match status" value="1"/>
</dbReference>
<dbReference type="PANTHER" id="PTHR10210:SF41">
    <property type="entry name" value="RIBOSE-PHOSPHATE PYROPHOSPHOKINASE 1, CHLOROPLASTIC"/>
    <property type="match status" value="1"/>
</dbReference>
<organism evidence="11">
    <name type="scientific">marine metagenome</name>
    <dbReference type="NCBI Taxonomy" id="408172"/>
    <lineage>
        <taxon>unclassified sequences</taxon>
        <taxon>metagenomes</taxon>
        <taxon>ecological metagenomes</taxon>
    </lineage>
</organism>
<dbReference type="AlphaFoldDB" id="A0A381NYE0"/>
<evidence type="ECO:0000256" key="3">
    <source>
        <dbReference type="ARBA" id="ARBA00022723"/>
    </source>
</evidence>
<dbReference type="GO" id="GO:0005524">
    <property type="term" value="F:ATP binding"/>
    <property type="evidence" value="ECO:0007669"/>
    <property type="project" value="UniProtKB-KW"/>
</dbReference>
<gene>
    <name evidence="11" type="ORF">METZ01_LOCUS11317</name>
</gene>
<keyword evidence="7" id="KW-0067">ATP-binding</keyword>
<dbReference type="GO" id="GO:0009156">
    <property type="term" value="P:ribonucleoside monophosphate biosynthetic process"/>
    <property type="evidence" value="ECO:0007669"/>
    <property type="project" value="InterPro"/>
</dbReference>
<reference evidence="11" key="1">
    <citation type="submission" date="2018-05" db="EMBL/GenBank/DDBJ databases">
        <authorList>
            <person name="Lanie J.A."/>
            <person name="Ng W.-L."/>
            <person name="Kazmierczak K.M."/>
            <person name="Andrzejewski T.M."/>
            <person name="Davidsen T.M."/>
            <person name="Wayne K.J."/>
            <person name="Tettelin H."/>
            <person name="Glass J.I."/>
            <person name="Rusch D."/>
            <person name="Podicherti R."/>
            <person name="Tsui H.-C.T."/>
            <person name="Winkler M.E."/>
        </authorList>
    </citation>
    <scope>NUCLEOTIDE SEQUENCE</scope>
</reference>
<dbReference type="InterPro" id="IPR005946">
    <property type="entry name" value="Rib-P_diPkinase"/>
</dbReference>
<evidence type="ECO:0000313" key="11">
    <source>
        <dbReference type="EMBL" id="SUZ58463.1"/>
    </source>
</evidence>
<dbReference type="GO" id="GO:0005737">
    <property type="term" value="C:cytoplasm"/>
    <property type="evidence" value="ECO:0007669"/>
    <property type="project" value="TreeGrafter"/>
</dbReference>
<comment type="catalytic activity">
    <reaction evidence="9">
        <text>D-ribose 5-phosphate + ATP = 5-phospho-alpha-D-ribose 1-diphosphate + AMP + H(+)</text>
        <dbReference type="Rhea" id="RHEA:15609"/>
        <dbReference type="ChEBI" id="CHEBI:15378"/>
        <dbReference type="ChEBI" id="CHEBI:30616"/>
        <dbReference type="ChEBI" id="CHEBI:58017"/>
        <dbReference type="ChEBI" id="CHEBI:78346"/>
        <dbReference type="ChEBI" id="CHEBI:456215"/>
        <dbReference type="EC" id="2.7.6.1"/>
    </reaction>
</comment>
<dbReference type="EMBL" id="UINC01000621">
    <property type="protein sequence ID" value="SUZ58463.1"/>
    <property type="molecule type" value="Genomic_DNA"/>
</dbReference>
<dbReference type="Gene3D" id="3.40.50.2020">
    <property type="match status" value="2"/>
</dbReference>
<proteinExistence type="predicted"/>
<dbReference type="PROSITE" id="PS00114">
    <property type="entry name" value="PRPP_SYNTHASE"/>
    <property type="match status" value="1"/>
</dbReference>
<dbReference type="InterPro" id="IPR029099">
    <property type="entry name" value="Pribosyltran_N"/>
</dbReference>
<feature type="domain" description="Ribose-phosphate pyrophosphokinase N-terminal" evidence="10">
    <location>
        <begin position="4"/>
        <end position="119"/>
    </location>
</feature>
<keyword evidence="5" id="KW-0547">Nucleotide-binding</keyword>
<dbReference type="Pfam" id="PF13793">
    <property type="entry name" value="Pribosyltran_N"/>
    <property type="match status" value="1"/>
</dbReference>
<dbReference type="EC" id="2.7.6.1" evidence="1"/>
<dbReference type="GO" id="GO:0006164">
    <property type="term" value="P:purine nucleotide biosynthetic process"/>
    <property type="evidence" value="ECO:0007669"/>
    <property type="project" value="TreeGrafter"/>
</dbReference>
<keyword evidence="3" id="KW-0479">Metal-binding</keyword>
<evidence type="ECO:0000256" key="7">
    <source>
        <dbReference type="ARBA" id="ARBA00022840"/>
    </source>
</evidence>
<keyword evidence="4" id="KW-0545">Nucleotide biosynthesis</keyword>
<name>A0A381NYE0_9ZZZZ</name>
<dbReference type="InterPro" id="IPR000836">
    <property type="entry name" value="PRTase_dom"/>
</dbReference>